<evidence type="ECO:0000256" key="1">
    <source>
        <dbReference type="ARBA" id="ARBA00004477"/>
    </source>
</evidence>
<feature type="transmembrane region" description="Helical" evidence="15">
    <location>
        <begin position="632"/>
        <end position="654"/>
    </location>
</feature>
<keyword evidence="13" id="KW-0413">Isomerase</keyword>
<gene>
    <name evidence="18" type="primary">LOC102990752</name>
</gene>
<keyword evidence="12" id="KW-0753">Steroid metabolism</keyword>
<evidence type="ECO:0000256" key="9">
    <source>
        <dbReference type="ARBA" id="ARBA00023098"/>
    </source>
</evidence>
<evidence type="ECO:0000256" key="7">
    <source>
        <dbReference type="ARBA" id="ARBA00022989"/>
    </source>
</evidence>
<evidence type="ECO:0000256" key="8">
    <source>
        <dbReference type="ARBA" id="ARBA00023011"/>
    </source>
</evidence>
<evidence type="ECO:0000256" key="11">
    <source>
        <dbReference type="ARBA" id="ARBA00023166"/>
    </source>
</evidence>
<keyword evidence="5" id="KW-0256">Endoplasmic reticulum</keyword>
<dbReference type="OrthoDB" id="5968863at2759"/>
<evidence type="ECO:0000313" key="17">
    <source>
        <dbReference type="Proteomes" id="UP000248484"/>
    </source>
</evidence>
<dbReference type="PANTHER" id="PTHR14207">
    <property type="entry name" value="STEROL ISOMERASE"/>
    <property type="match status" value="1"/>
</dbReference>
<dbReference type="AlphaFoldDB" id="A0A9W2WE54"/>
<keyword evidence="7 14" id="KW-1133">Transmembrane helix</keyword>
<evidence type="ECO:0000256" key="15">
    <source>
        <dbReference type="SAM" id="Phobius"/>
    </source>
</evidence>
<evidence type="ECO:0000256" key="5">
    <source>
        <dbReference type="ARBA" id="ARBA00022824"/>
    </source>
</evidence>
<dbReference type="GeneID" id="102990752"/>
<evidence type="ECO:0000259" key="16">
    <source>
        <dbReference type="PROSITE" id="PS51751"/>
    </source>
</evidence>
<reference evidence="18" key="1">
    <citation type="submission" date="2025-08" db="UniProtKB">
        <authorList>
            <consortium name="RefSeq"/>
        </authorList>
    </citation>
    <scope>IDENTIFICATION</scope>
    <source>
        <tissue evidence="18">Muscle</tissue>
    </source>
</reference>
<evidence type="ECO:0000256" key="14">
    <source>
        <dbReference type="PROSITE-ProRule" id="PRU01087"/>
    </source>
</evidence>
<dbReference type="PANTHER" id="PTHR14207:SF0">
    <property type="entry name" value="3-BETA-HYDROXYSTEROID-DELTA(8),DELTA(7)-ISOMERASE"/>
    <property type="match status" value="1"/>
</dbReference>
<keyword evidence="10 14" id="KW-0472">Membrane</keyword>
<evidence type="ECO:0000256" key="3">
    <source>
        <dbReference type="ARBA" id="ARBA00022516"/>
    </source>
</evidence>
<sequence length="679" mass="77199">MATFSRQEFFQQLLQGCLLPTAQQGLDQIWLLLAICLACRLLWRLGLPSYLKHASTVAGGFFSLYHFFQLHMVWVVLLSLLCYLVLFLCRHSSHRGVFLSVTILIYLLMGEMHMVDTVTWHKMRGAQMIVAMKAVSLGFDLDRGEVGAVPSPVEFMGYLYFVGTIVFGPWISFHSYLQAVQGRPLSRRWLQKVARSLALALLCLVLSTCVGPYLFPYFIPLDGDRVLRNKKRKARGTMVRWLRAYESAVSFHFSNYFVGFLSEATATLAGAGFTEEKDHLEWDLTVSKPLNVELPRSMVEVVTSWNLPMSYWLNNYVFKNALRLGTFSAVLVTYAASALLHGFSFHLAAVLLSLAFITYVEHVLRKRLARILSACILSKRCPPDCSHQHRLGLGVRALNLLFGALAIFHLAYLGSLFDVDVDDTTEEQVFPFLLFSFPHIHTPPSAYKDMTTNASPVHPYWPRHLRLDNFVPNDCPTWHLLAGLFSISGVLVVTTWLLSGHASVIPLGTWRRLSLCWFAVCGFIHLVIEGWFSLYHEELLGDQAILSQLWKEYAKGDSRYILNDSFMICMETITACLWGPLSLWVVIAFLRQQPLRFVLQLVVSVGQIYGDVLYFLTEHREGFQHGELGHPLYFWFYFVFLNALWLVLPGILVLDSIKQLARAQSTLDAKATKAKSKQN</sequence>
<dbReference type="Pfam" id="PF03062">
    <property type="entry name" value="MBOAT"/>
    <property type="match status" value="1"/>
</dbReference>
<accession>A0A9W2WE54</accession>
<keyword evidence="11" id="KW-1207">Sterol metabolism</keyword>
<feature type="transmembrane region" description="Helical" evidence="15">
    <location>
        <begin position="158"/>
        <end position="177"/>
    </location>
</feature>
<feature type="transmembrane region" description="Helical" evidence="15">
    <location>
        <begin position="478"/>
        <end position="498"/>
    </location>
</feature>
<dbReference type="GO" id="GO:0006695">
    <property type="term" value="P:cholesterol biosynthetic process"/>
    <property type="evidence" value="ECO:0007669"/>
    <property type="project" value="TreeGrafter"/>
</dbReference>
<dbReference type="GO" id="GO:0000247">
    <property type="term" value="F:C-8 sterol isomerase activity"/>
    <property type="evidence" value="ECO:0007669"/>
    <property type="project" value="TreeGrafter"/>
</dbReference>
<dbReference type="Proteomes" id="UP000248484">
    <property type="component" value="Chromosome 21"/>
</dbReference>
<evidence type="ECO:0000256" key="6">
    <source>
        <dbReference type="ARBA" id="ARBA00022955"/>
    </source>
</evidence>
<feature type="transmembrane region" description="Helical" evidence="15">
    <location>
        <begin position="67"/>
        <end position="89"/>
    </location>
</feature>
<dbReference type="Pfam" id="PF05241">
    <property type="entry name" value="EBP"/>
    <property type="match status" value="1"/>
</dbReference>
<proteinExistence type="inferred from homology"/>
<evidence type="ECO:0000313" key="18">
    <source>
        <dbReference type="RefSeq" id="XP_054937477.1"/>
    </source>
</evidence>
<keyword evidence="9" id="KW-0443">Lipid metabolism</keyword>
<dbReference type="PROSITE" id="PS51751">
    <property type="entry name" value="EXPERA"/>
    <property type="match status" value="1"/>
</dbReference>
<evidence type="ECO:0000256" key="2">
    <source>
        <dbReference type="ARBA" id="ARBA00008337"/>
    </source>
</evidence>
<feature type="transmembrane region" description="Helical" evidence="15">
    <location>
        <begin position="96"/>
        <end position="115"/>
    </location>
</feature>
<feature type="transmembrane region" description="Helical" evidence="15">
    <location>
        <begin position="29"/>
        <end position="47"/>
    </location>
</feature>
<evidence type="ECO:0000256" key="12">
    <source>
        <dbReference type="ARBA" id="ARBA00023221"/>
    </source>
</evidence>
<evidence type="ECO:0000256" key="13">
    <source>
        <dbReference type="ARBA" id="ARBA00023235"/>
    </source>
</evidence>
<keyword evidence="4 14" id="KW-0812">Transmembrane</keyword>
<dbReference type="RefSeq" id="XP_054937477.1">
    <property type="nucleotide sequence ID" value="XM_055081502.1"/>
</dbReference>
<dbReference type="GO" id="GO:0004769">
    <property type="term" value="F:steroid Delta-isomerase activity"/>
    <property type="evidence" value="ECO:0007669"/>
    <property type="project" value="TreeGrafter"/>
</dbReference>
<protein>
    <submittedName>
        <fullName evidence="18">Protein-serine O-palmitoleoyltransferase porcupine isoform X1</fullName>
    </submittedName>
</protein>
<keyword evidence="17" id="KW-1185">Reference proteome</keyword>
<feature type="transmembrane region" description="Helical" evidence="15">
    <location>
        <begin position="197"/>
        <end position="219"/>
    </location>
</feature>
<feature type="transmembrane region" description="Helical" evidence="15">
    <location>
        <begin position="597"/>
        <end position="617"/>
    </location>
</feature>
<name>A0A9W2WE54_PHYMC</name>
<keyword evidence="3" id="KW-0444">Lipid biosynthesis</keyword>
<dbReference type="GO" id="GO:0005789">
    <property type="term" value="C:endoplasmic reticulum membrane"/>
    <property type="evidence" value="ECO:0007669"/>
    <property type="project" value="UniProtKB-SubCell"/>
</dbReference>
<comment type="subcellular location">
    <subcellularLocation>
        <location evidence="1">Endoplasmic reticulum membrane</location>
        <topology evidence="1">Multi-pass membrane protein</topology>
    </subcellularLocation>
</comment>
<evidence type="ECO:0000256" key="10">
    <source>
        <dbReference type="ARBA" id="ARBA00023136"/>
    </source>
</evidence>
<dbReference type="InterPro" id="IPR004299">
    <property type="entry name" value="MBOAT_fam"/>
</dbReference>
<feature type="domain" description="EXPERA" evidence="16">
    <location>
        <begin position="510"/>
        <end position="653"/>
    </location>
</feature>
<organism evidence="17 18">
    <name type="scientific">Physeter macrocephalus</name>
    <name type="common">Sperm whale</name>
    <name type="synonym">Physeter catodon</name>
    <dbReference type="NCBI Taxonomy" id="9755"/>
    <lineage>
        <taxon>Eukaryota</taxon>
        <taxon>Metazoa</taxon>
        <taxon>Chordata</taxon>
        <taxon>Craniata</taxon>
        <taxon>Vertebrata</taxon>
        <taxon>Euteleostomi</taxon>
        <taxon>Mammalia</taxon>
        <taxon>Eutheria</taxon>
        <taxon>Laurasiatheria</taxon>
        <taxon>Artiodactyla</taxon>
        <taxon>Whippomorpha</taxon>
        <taxon>Cetacea</taxon>
        <taxon>Odontoceti</taxon>
        <taxon>Physeteridae</taxon>
        <taxon>Physeter</taxon>
    </lineage>
</organism>
<keyword evidence="8" id="KW-0756">Sterol biosynthesis</keyword>
<comment type="similarity">
    <text evidence="2">Belongs to the EBP family.</text>
</comment>
<evidence type="ECO:0000256" key="4">
    <source>
        <dbReference type="ARBA" id="ARBA00022692"/>
    </source>
</evidence>
<feature type="transmembrane region" description="Helical" evidence="15">
    <location>
        <begin position="338"/>
        <end position="360"/>
    </location>
</feature>
<dbReference type="InterPro" id="IPR007905">
    <property type="entry name" value="EBP"/>
</dbReference>
<feature type="transmembrane region" description="Helical" evidence="15">
    <location>
        <begin position="565"/>
        <end position="590"/>
    </location>
</feature>
<feature type="transmembrane region" description="Helical" evidence="15">
    <location>
        <begin position="397"/>
        <end position="417"/>
    </location>
</feature>
<keyword evidence="6" id="KW-0752">Steroid biosynthesis</keyword>
<dbReference type="InterPro" id="IPR033118">
    <property type="entry name" value="EXPERA"/>
</dbReference>
<dbReference type="GO" id="GO:0047750">
    <property type="term" value="F:cholestenol delta-isomerase activity"/>
    <property type="evidence" value="ECO:0007669"/>
    <property type="project" value="InterPro"/>
</dbReference>
<feature type="transmembrane region" description="Helical" evidence="15">
    <location>
        <begin position="510"/>
        <end position="528"/>
    </location>
</feature>